<proteinExistence type="predicted"/>
<name>A0A0D5YV46_9FLAO</name>
<dbReference type="InterPro" id="IPR008969">
    <property type="entry name" value="CarboxyPept-like_regulatory"/>
</dbReference>
<organism evidence="1 2">
    <name type="scientific">Flagellimonas lutaonensis</name>
    <dbReference type="NCBI Taxonomy" id="516051"/>
    <lineage>
        <taxon>Bacteria</taxon>
        <taxon>Pseudomonadati</taxon>
        <taxon>Bacteroidota</taxon>
        <taxon>Flavobacteriia</taxon>
        <taxon>Flavobacteriales</taxon>
        <taxon>Flavobacteriaceae</taxon>
        <taxon>Flagellimonas</taxon>
    </lineage>
</organism>
<dbReference type="HOGENOM" id="CLU_1276445_0_0_10"/>
<gene>
    <name evidence="1" type="ORF">VC82_2630</name>
</gene>
<dbReference type="AlphaFoldDB" id="A0A0D5YV46"/>
<dbReference type="KEGG" id="mlt:VC82_2630"/>
<evidence type="ECO:0000313" key="2">
    <source>
        <dbReference type="Proteomes" id="UP000032726"/>
    </source>
</evidence>
<dbReference type="EMBL" id="CP011071">
    <property type="protein sequence ID" value="AKA36192.1"/>
    <property type="molecule type" value="Genomic_DNA"/>
</dbReference>
<evidence type="ECO:0000313" key="1">
    <source>
        <dbReference type="EMBL" id="AKA36192.1"/>
    </source>
</evidence>
<dbReference type="Proteomes" id="UP000032726">
    <property type="component" value="Chromosome"/>
</dbReference>
<dbReference type="STRING" id="516051.VC82_2630"/>
<reference evidence="1 2" key="1">
    <citation type="submission" date="2015-03" db="EMBL/GenBank/DDBJ databases">
        <title>Complete genome sequence of Muricauda lutaonensis CC-HSB-11T, isolated from a coastal hot spring.</title>
        <authorList>
            <person name="Kim K.M."/>
        </authorList>
    </citation>
    <scope>NUCLEOTIDE SEQUENCE [LARGE SCALE GENOMIC DNA]</scope>
    <source>
        <strain evidence="1 2">CC-HSB-11</strain>
    </source>
</reference>
<sequence length="216" mass="24963">MSFEVWYNPSDSLLLRVNVYDTDGPAGKPGTNLNKSGHNMLCTVRKDDRFVSLDLKPFDIYVKDDFIVSLELLKIYGESELGLALAGAGQEHYGSFRKYVSQDKWEKLDDRNMAYKLETSLLVSEKVAQRFEKRKSKKERKQQTVSGFVIFRGKMISEVQVVNNRTKELVLTDEKGRYRIPIRNNDILTFSKDGLKTKHLQIKDKFTVNVIMEPNE</sequence>
<protein>
    <submittedName>
        <fullName evidence="1">Uncharacterized protein</fullName>
    </submittedName>
</protein>
<accession>A0A0D5YV46</accession>
<dbReference type="SUPFAM" id="SSF49464">
    <property type="entry name" value="Carboxypeptidase regulatory domain-like"/>
    <property type="match status" value="1"/>
</dbReference>
<keyword evidence="2" id="KW-1185">Reference proteome</keyword>